<protein>
    <submittedName>
        <fullName evidence="2">CMGC protein kinase</fullName>
    </submittedName>
</protein>
<dbReference type="GO" id="GO:0016301">
    <property type="term" value="F:kinase activity"/>
    <property type="evidence" value="ECO:0007669"/>
    <property type="project" value="UniProtKB-KW"/>
</dbReference>
<evidence type="ECO:0000313" key="3">
    <source>
        <dbReference type="Proteomes" id="UP000452235"/>
    </source>
</evidence>
<keyword evidence="3" id="KW-1185">Reference proteome</keyword>
<dbReference type="SUPFAM" id="SSF56112">
    <property type="entry name" value="Protein kinase-like (PK-like)"/>
    <property type="match status" value="1"/>
</dbReference>
<evidence type="ECO:0000313" key="2">
    <source>
        <dbReference type="EMBL" id="GFF20688.1"/>
    </source>
</evidence>
<proteinExistence type="predicted"/>
<gene>
    <name evidence="2" type="ORF">ATEIFO6365_0013002200</name>
</gene>
<organism evidence="2 3">
    <name type="scientific">Aspergillus terreus</name>
    <dbReference type="NCBI Taxonomy" id="33178"/>
    <lineage>
        <taxon>Eukaryota</taxon>
        <taxon>Fungi</taxon>
        <taxon>Dikarya</taxon>
        <taxon>Ascomycota</taxon>
        <taxon>Pezizomycotina</taxon>
        <taxon>Eurotiomycetes</taxon>
        <taxon>Eurotiomycetidae</taxon>
        <taxon>Eurotiales</taxon>
        <taxon>Aspergillaceae</taxon>
        <taxon>Aspergillus</taxon>
        <taxon>Aspergillus subgen. Circumdati</taxon>
    </lineage>
</organism>
<keyword evidence="2" id="KW-0418">Kinase</keyword>
<dbReference type="Gene3D" id="3.30.200.20">
    <property type="entry name" value="Phosphorylase Kinase, domain 1"/>
    <property type="match status" value="1"/>
</dbReference>
<dbReference type="AlphaFoldDB" id="A0A5M3ZEZ4"/>
<keyword evidence="2" id="KW-0808">Transferase</keyword>
<comment type="caution">
    <text evidence="2">The sequence shown here is derived from an EMBL/GenBank/DDBJ whole genome shotgun (WGS) entry which is preliminary data.</text>
</comment>
<dbReference type="Proteomes" id="UP000452235">
    <property type="component" value="Unassembled WGS sequence"/>
</dbReference>
<dbReference type="InterPro" id="IPR011009">
    <property type="entry name" value="Kinase-like_dom_sf"/>
</dbReference>
<reference evidence="2 3" key="1">
    <citation type="submission" date="2020-01" db="EMBL/GenBank/DDBJ databases">
        <title>Aspergillus terreus IFO 6365 whole genome shotgun sequence.</title>
        <authorList>
            <person name="Kanamasa S."/>
            <person name="Takahashi H."/>
        </authorList>
    </citation>
    <scope>NUCLEOTIDE SEQUENCE [LARGE SCALE GENOMIC DNA]</scope>
    <source>
        <strain evidence="2 3">IFO 6365</strain>
    </source>
</reference>
<evidence type="ECO:0000256" key="1">
    <source>
        <dbReference type="SAM" id="MobiDB-lite"/>
    </source>
</evidence>
<dbReference type="OrthoDB" id="5979581at2759"/>
<feature type="region of interest" description="Disordered" evidence="1">
    <location>
        <begin position="1"/>
        <end position="23"/>
    </location>
</feature>
<accession>A0A5M3ZEZ4</accession>
<name>A0A5M3ZEZ4_ASPTE</name>
<dbReference type="EMBL" id="BLJY01000013">
    <property type="protein sequence ID" value="GFF20688.1"/>
    <property type="molecule type" value="Genomic_DNA"/>
</dbReference>
<sequence length="74" mass="8333">MAGNETPSTGVPTVESYAKNEETAEFSDFVDNEDDQIDLEDIAEPWHKYLVEHKIGFGGFSTVWKAHDLQEKGM</sequence>
<feature type="compositionally biased region" description="Polar residues" evidence="1">
    <location>
        <begin position="1"/>
        <end position="11"/>
    </location>
</feature>